<accession>A0A7Z7LHQ2</accession>
<dbReference type="EMBL" id="LS974202">
    <property type="protein sequence ID" value="SSC14123.1"/>
    <property type="molecule type" value="Genomic_DNA"/>
</dbReference>
<evidence type="ECO:0000256" key="7">
    <source>
        <dbReference type="ARBA" id="ARBA00022664"/>
    </source>
</evidence>
<dbReference type="InterPro" id="IPR000999">
    <property type="entry name" value="RNase_III_dom"/>
</dbReference>
<evidence type="ECO:0000256" key="12">
    <source>
        <dbReference type="ARBA" id="ARBA00022801"/>
    </source>
</evidence>
<comment type="catalytic activity">
    <reaction evidence="1 15">
        <text>Endonucleolytic cleavage to 5'-phosphomonoester.</text>
        <dbReference type="EC" id="3.1.26.3"/>
    </reaction>
</comment>
<dbReference type="PROSITE" id="PS50142">
    <property type="entry name" value="RNASE_3_2"/>
    <property type="match status" value="1"/>
</dbReference>
<dbReference type="HAMAP" id="MF_00104">
    <property type="entry name" value="RNase_III"/>
    <property type="match status" value="1"/>
</dbReference>
<dbReference type="GO" id="GO:0004525">
    <property type="term" value="F:ribonuclease III activity"/>
    <property type="evidence" value="ECO:0007669"/>
    <property type="project" value="UniProtKB-UniRule"/>
</dbReference>
<dbReference type="GO" id="GO:0006397">
    <property type="term" value="P:mRNA processing"/>
    <property type="evidence" value="ECO:0007669"/>
    <property type="project" value="UniProtKB-UniRule"/>
</dbReference>
<dbReference type="Gene3D" id="3.30.160.20">
    <property type="match status" value="1"/>
</dbReference>
<feature type="active site" evidence="15">
    <location>
        <position position="58"/>
    </location>
</feature>
<dbReference type="SMART" id="SM00535">
    <property type="entry name" value="RIBOc"/>
    <property type="match status" value="1"/>
</dbReference>
<dbReference type="FunFam" id="1.10.1520.10:FF:000001">
    <property type="entry name" value="Ribonuclease 3"/>
    <property type="match status" value="1"/>
</dbReference>
<dbReference type="InterPro" id="IPR011907">
    <property type="entry name" value="RNase_III"/>
</dbReference>
<evidence type="ECO:0000256" key="13">
    <source>
        <dbReference type="ARBA" id="ARBA00022842"/>
    </source>
</evidence>
<name>A0A7Z7LHQ2_9BACT</name>
<dbReference type="InterPro" id="IPR036389">
    <property type="entry name" value="RNase_III_sf"/>
</dbReference>
<dbReference type="FunFam" id="3.30.160.20:FF:000003">
    <property type="entry name" value="Ribonuclease 3"/>
    <property type="match status" value="1"/>
</dbReference>
<feature type="domain" description="RNase III" evidence="17">
    <location>
        <begin position="19"/>
        <end position="140"/>
    </location>
</feature>
<sequence length="245" mass="27430">MMNQEEEKKVIEFCSINSINANRELIFKALCHSSFTNELAQNTSRILESNERMEFLGDAVLEFSLATLLYRNFALSEGEMSKIRAMVGSEKVLSKVARELRIGEYIFLGKGERHTGGAERESILADAFEALLAAIYLSNGLETALNFVRERLSHYLNKAVEGALVLDYKTSLQELTQARFGSRPSYTTIREDGPPQDKSFKVEVVVEDRLLGIGEGRTKKAAEQSAARKALEAILEGKMDREDLP</sequence>
<dbReference type="GO" id="GO:0010468">
    <property type="term" value="P:regulation of gene expression"/>
    <property type="evidence" value="ECO:0007669"/>
    <property type="project" value="TreeGrafter"/>
</dbReference>
<dbReference type="EC" id="3.1.26.3" evidence="15"/>
<dbReference type="PANTHER" id="PTHR11207">
    <property type="entry name" value="RIBONUCLEASE III"/>
    <property type="match status" value="1"/>
</dbReference>
<dbReference type="KEGG" id="minf:MESINF_2683"/>
<keyword evidence="12 15" id="KW-0378">Hydrolase</keyword>
<keyword evidence="11 15" id="KW-0255">Endonuclease</keyword>
<dbReference type="CDD" id="cd10845">
    <property type="entry name" value="DSRM_RNAse_III_family"/>
    <property type="match status" value="1"/>
</dbReference>
<dbReference type="SUPFAM" id="SSF69065">
    <property type="entry name" value="RNase III domain-like"/>
    <property type="match status" value="1"/>
</dbReference>
<evidence type="ECO:0000256" key="10">
    <source>
        <dbReference type="ARBA" id="ARBA00022723"/>
    </source>
</evidence>
<dbReference type="GO" id="GO:0019843">
    <property type="term" value="F:rRNA binding"/>
    <property type="evidence" value="ECO:0007669"/>
    <property type="project" value="UniProtKB-KW"/>
</dbReference>
<feature type="active site" evidence="15">
    <location>
        <position position="129"/>
    </location>
</feature>
<evidence type="ECO:0000313" key="18">
    <source>
        <dbReference type="EMBL" id="SSC14123.1"/>
    </source>
</evidence>
<dbReference type="SMART" id="SM00358">
    <property type="entry name" value="DSRM"/>
    <property type="match status" value="1"/>
</dbReference>
<evidence type="ECO:0000256" key="5">
    <source>
        <dbReference type="ARBA" id="ARBA00022490"/>
    </source>
</evidence>
<keyword evidence="5 15" id="KW-0963">Cytoplasm</keyword>
<comment type="function">
    <text evidence="15">Digests double-stranded RNA. Involved in the processing of primary rRNA transcript to yield the immediate precursors to the large and small rRNAs (23S and 16S). Processes some mRNAs, and tRNAs when they are encoded in the rRNA operon. Processes pre-crRNA and tracrRNA of type II CRISPR loci if present in the organism.</text>
</comment>
<dbReference type="Gene3D" id="1.10.1520.10">
    <property type="entry name" value="Ribonuclease III domain"/>
    <property type="match status" value="1"/>
</dbReference>
<evidence type="ECO:0000256" key="9">
    <source>
        <dbReference type="ARBA" id="ARBA00022722"/>
    </source>
</evidence>
<comment type="cofactor">
    <cofactor evidence="15">
        <name>Mg(2+)</name>
        <dbReference type="ChEBI" id="CHEBI:18420"/>
    </cofactor>
</comment>
<feature type="binding site" evidence="15">
    <location>
        <position position="129"/>
    </location>
    <ligand>
        <name>Mg(2+)</name>
        <dbReference type="ChEBI" id="CHEBI:18420"/>
    </ligand>
</feature>
<organism evidence="18 19">
    <name type="scientific">Mesotoga infera</name>
    <dbReference type="NCBI Taxonomy" id="1236046"/>
    <lineage>
        <taxon>Bacteria</taxon>
        <taxon>Thermotogati</taxon>
        <taxon>Thermotogota</taxon>
        <taxon>Thermotogae</taxon>
        <taxon>Kosmotogales</taxon>
        <taxon>Kosmotogaceae</taxon>
        <taxon>Mesotoga</taxon>
    </lineage>
</organism>
<dbReference type="PANTHER" id="PTHR11207:SF0">
    <property type="entry name" value="RIBONUCLEASE 3"/>
    <property type="match status" value="1"/>
</dbReference>
<feature type="binding site" evidence="15">
    <location>
        <position position="54"/>
    </location>
    <ligand>
        <name>Mg(2+)</name>
        <dbReference type="ChEBI" id="CHEBI:18420"/>
    </ligand>
</feature>
<feature type="binding site" evidence="15">
    <location>
        <position position="126"/>
    </location>
    <ligand>
        <name>Mg(2+)</name>
        <dbReference type="ChEBI" id="CHEBI:18420"/>
    </ligand>
</feature>
<evidence type="ECO:0000256" key="3">
    <source>
        <dbReference type="ARBA" id="ARBA00010183"/>
    </source>
</evidence>
<evidence type="ECO:0000256" key="15">
    <source>
        <dbReference type="HAMAP-Rule" id="MF_00104"/>
    </source>
</evidence>
<evidence type="ECO:0000256" key="1">
    <source>
        <dbReference type="ARBA" id="ARBA00000109"/>
    </source>
</evidence>
<evidence type="ECO:0000259" key="17">
    <source>
        <dbReference type="PROSITE" id="PS50142"/>
    </source>
</evidence>
<dbReference type="GO" id="GO:0006364">
    <property type="term" value="P:rRNA processing"/>
    <property type="evidence" value="ECO:0007669"/>
    <property type="project" value="UniProtKB-UniRule"/>
</dbReference>
<dbReference type="AlphaFoldDB" id="A0A7Z7LHQ2"/>
<evidence type="ECO:0000259" key="16">
    <source>
        <dbReference type="PROSITE" id="PS50137"/>
    </source>
</evidence>
<dbReference type="GO" id="GO:0008033">
    <property type="term" value="P:tRNA processing"/>
    <property type="evidence" value="ECO:0007669"/>
    <property type="project" value="UniProtKB-KW"/>
</dbReference>
<evidence type="ECO:0000256" key="8">
    <source>
        <dbReference type="ARBA" id="ARBA00022694"/>
    </source>
</evidence>
<dbReference type="Pfam" id="PF00035">
    <property type="entry name" value="dsrm"/>
    <property type="match status" value="1"/>
</dbReference>
<keyword evidence="14 15" id="KW-0694">RNA-binding</keyword>
<comment type="subunit">
    <text evidence="4 15">Homodimer.</text>
</comment>
<evidence type="ECO:0000256" key="2">
    <source>
        <dbReference type="ARBA" id="ARBA00004496"/>
    </source>
</evidence>
<reference evidence="18 19" key="1">
    <citation type="submission" date="2017-01" db="EMBL/GenBank/DDBJ databases">
        <authorList>
            <person name="Erauso G."/>
        </authorList>
    </citation>
    <scope>NUCLEOTIDE SEQUENCE [LARGE SCALE GENOMIC DNA]</scope>
    <source>
        <strain evidence="18">MESINF1</strain>
    </source>
</reference>
<dbReference type="CDD" id="cd00593">
    <property type="entry name" value="RIBOc"/>
    <property type="match status" value="1"/>
</dbReference>
<dbReference type="Proteomes" id="UP000250796">
    <property type="component" value="Chromosome MESINF"/>
</dbReference>
<dbReference type="NCBIfam" id="TIGR02191">
    <property type="entry name" value="RNaseIII"/>
    <property type="match status" value="1"/>
</dbReference>
<evidence type="ECO:0000256" key="14">
    <source>
        <dbReference type="ARBA" id="ARBA00022884"/>
    </source>
</evidence>
<keyword evidence="19" id="KW-1185">Reference proteome</keyword>
<dbReference type="GO" id="GO:0005737">
    <property type="term" value="C:cytoplasm"/>
    <property type="evidence" value="ECO:0007669"/>
    <property type="project" value="UniProtKB-SubCell"/>
</dbReference>
<dbReference type="SUPFAM" id="SSF54768">
    <property type="entry name" value="dsRNA-binding domain-like"/>
    <property type="match status" value="1"/>
</dbReference>
<keyword evidence="9 15" id="KW-0540">Nuclease</keyword>
<dbReference type="GO" id="GO:0042802">
    <property type="term" value="F:identical protein binding"/>
    <property type="evidence" value="ECO:0007669"/>
    <property type="project" value="UniProtKB-ARBA"/>
</dbReference>
<dbReference type="Pfam" id="PF14622">
    <property type="entry name" value="Ribonucleas_3_3"/>
    <property type="match status" value="1"/>
</dbReference>
<dbReference type="PROSITE" id="PS50137">
    <property type="entry name" value="DS_RBD"/>
    <property type="match status" value="1"/>
</dbReference>
<dbReference type="GO" id="GO:0003725">
    <property type="term" value="F:double-stranded RNA binding"/>
    <property type="evidence" value="ECO:0007669"/>
    <property type="project" value="TreeGrafter"/>
</dbReference>
<comment type="subcellular location">
    <subcellularLocation>
        <location evidence="2 15">Cytoplasm</location>
    </subcellularLocation>
</comment>
<evidence type="ECO:0000256" key="4">
    <source>
        <dbReference type="ARBA" id="ARBA00011738"/>
    </source>
</evidence>
<protein>
    <recommendedName>
        <fullName evidence="15">Ribonuclease 3</fullName>
        <ecNumber evidence="15">3.1.26.3</ecNumber>
    </recommendedName>
    <alternativeName>
        <fullName evidence="15">Ribonuclease III</fullName>
        <shortName evidence="15">RNase III</shortName>
    </alternativeName>
</protein>
<keyword evidence="6 15" id="KW-0698">rRNA processing</keyword>
<dbReference type="PROSITE" id="PS00517">
    <property type="entry name" value="RNASE_3_1"/>
    <property type="match status" value="1"/>
</dbReference>
<keyword evidence="15" id="KW-0699">rRNA-binding</keyword>
<keyword evidence="8 15" id="KW-0819">tRNA processing</keyword>
<evidence type="ECO:0000313" key="19">
    <source>
        <dbReference type="Proteomes" id="UP000250796"/>
    </source>
</evidence>
<dbReference type="InterPro" id="IPR014720">
    <property type="entry name" value="dsRBD_dom"/>
</dbReference>
<dbReference type="GO" id="GO:0046872">
    <property type="term" value="F:metal ion binding"/>
    <property type="evidence" value="ECO:0007669"/>
    <property type="project" value="UniProtKB-KW"/>
</dbReference>
<keyword evidence="7 15" id="KW-0507">mRNA processing</keyword>
<gene>
    <name evidence="15 18" type="primary">rnc</name>
    <name evidence="18" type="ORF">MESINF_2683</name>
</gene>
<dbReference type="RefSeq" id="WP_169700448.1">
    <property type="nucleotide sequence ID" value="NZ_LS974202.1"/>
</dbReference>
<feature type="domain" description="DRBM" evidence="16">
    <location>
        <begin position="167"/>
        <end position="236"/>
    </location>
</feature>
<evidence type="ECO:0000256" key="11">
    <source>
        <dbReference type="ARBA" id="ARBA00022759"/>
    </source>
</evidence>
<evidence type="ECO:0000256" key="6">
    <source>
        <dbReference type="ARBA" id="ARBA00022552"/>
    </source>
</evidence>
<keyword evidence="10 15" id="KW-0479">Metal-binding</keyword>
<comment type="similarity">
    <text evidence="3">Belongs to the ribonuclease III family.</text>
</comment>
<keyword evidence="13 15" id="KW-0460">Magnesium</keyword>
<proteinExistence type="inferred from homology"/>